<dbReference type="InterPro" id="IPR036397">
    <property type="entry name" value="RNaseH_sf"/>
</dbReference>
<dbReference type="Proteomes" id="UP000024635">
    <property type="component" value="Unassembled WGS sequence"/>
</dbReference>
<sequence length="81" mass="9422">MLYYELLPQGHTVTGTVYANQMQKLADAARERRPRQASVHLLHDNARLHVAKETLDKLEKLGWDTIKEIKNVNWLKTFLPP</sequence>
<dbReference type="GO" id="GO:0003676">
    <property type="term" value="F:nucleic acid binding"/>
    <property type="evidence" value="ECO:0007669"/>
    <property type="project" value="InterPro"/>
</dbReference>
<dbReference type="Pfam" id="PF01359">
    <property type="entry name" value="Transposase_1"/>
    <property type="match status" value="1"/>
</dbReference>
<accession>A0A016W8A3</accession>
<dbReference type="InterPro" id="IPR001888">
    <property type="entry name" value="Transposase_1"/>
</dbReference>
<keyword evidence="2" id="KW-1185">Reference proteome</keyword>
<name>A0A016W8A3_9BILA</name>
<dbReference type="PANTHER" id="PTHR46060:SF1">
    <property type="entry name" value="MARINER MOS1 TRANSPOSASE-LIKE PROTEIN"/>
    <property type="match status" value="1"/>
</dbReference>
<dbReference type="InterPro" id="IPR052709">
    <property type="entry name" value="Transposase-MT_Hybrid"/>
</dbReference>
<evidence type="ECO:0000313" key="1">
    <source>
        <dbReference type="EMBL" id="EYC36039.1"/>
    </source>
</evidence>
<gene>
    <name evidence="1" type="primary">Acey_s0941.g3143</name>
    <name evidence="1" type="ORF">Y032_0941g3143</name>
</gene>
<comment type="caution">
    <text evidence="1">The sequence shown here is derived from an EMBL/GenBank/DDBJ whole genome shotgun (WGS) entry which is preliminary data.</text>
</comment>
<protein>
    <recommendedName>
        <fullName evidence="3">Tc1-like transposase DDE domain-containing protein</fullName>
    </recommendedName>
</protein>
<dbReference type="PANTHER" id="PTHR46060">
    <property type="entry name" value="MARINER MOS1 TRANSPOSASE-LIKE PROTEIN"/>
    <property type="match status" value="1"/>
</dbReference>
<evidence type="ECO:0008006" key="3">
    <source>
        <dbReference type="Google" id="ProtNLM"/>
    </source>
</evidence>
<dbReference type="Gene3D" id="3.30.420.10">
    <property type="entry name" value="Ribonuclease H-like superfamily/Ribonuclease H"/>
    <property type="match status" value="1"/>
</dbReference>
<organism evidence="1 2">
    <name type="scientific">Ancylostoma ceylanicum</name>
    <dbReference type="NCBI Taxonomy" id="53326"/>
    <lineage>
        <taxon>Eukaryota</taxon>
        <taxon>Metazoa</taxon>
        <taxon>Ecdysozoa</taxon>
        <taxon>Nematoda</taxon>
        <taxon>Chromadorea</taxon>
        <taxon>Rhabditida</taxon>
        <taxon>Rhabditina</taxon>
        <taxon>Rhabditomorpha</taxon>
        <taxon>Strongyloidea</taxon>
        <taxon>Ancylostomatidae</taxon>
        <taxon>Ancylostomatinae</taxon>
        <taxon>Ancylostoma</taxon>
    </lineage>
</organism>
<dbReference type="AlphaFoldDB" id="A0A016W8A3"/>
<reference evidence="2" key="1">
    <citation type="journal article" date="2015" name="Nat. Genet.">
        <title>The genome and transcriptome of the zoonotic hookworm Ancylostoma ceylanicum identify infection-specific gene families.</title>
        <authorList>
            <person name="Schwarz E.M."/>
            <person name="Hu Y."/>
            <person name="Antoshechkin I."/>
            <person name="Miller M.M."/>
            <person name="Sternberg P.W."/>
            <person name="Aroian R.V."/>
        </authorList>
    </citation>
    <scope>NUCLEOTIDE SEQUENCE</scope>
    <source>
        <strain evidence="2">HY135</strain>
    </source>
</reference>
<dbReference type="OrthoDB" id="9970333at2759"/>
<proteinExistence type="predicted"/>
<dbReference type="EMBL" id="JARK01000541">
    <property type="protein sequence ID" value="EYC36039.1"/>
    <property type="molecule type" value="Genomic_DNA"/>
</dbReference>
<evidence type="ECO:0000313" key="2">
    <source>
        <dbReference type="Proteomes" id="UP000024635"/>
    </source>
</evidence>